<dbReference type="PANTHER" id="PTHR33884">
    <property type="entry name" value="UPF0410 PROTEIN YMGE"/>
    <property type="match status" value="1"/>
</dbReference>
<name>A0ABY7NSG6_9SPHN</name>
<sequence length="85" mass="8693">MSIIAWIILGLIAGFIGSKIVNRTGEGVLLDIVLGVVGAVVGGFLFNQFGAAGVSGLNLYSLLVAVVGAVVVLVIYHLVIRGTAR</sequence>
<dbReference type="Pfam" id="PF04226">
    <property type="entry name" value="Transgly_assoc"/>
    <property type="match status" value="1"/>
</dbReference>
<dbReference type="EMBL" id="CP115174">
    <property type="protein sequence ID" value="WBO24445.1"/>
    <property type="molecule type" value="Genomic_DNA"/>
</dbReference>
<dbReference type="Proteomes" id="UP001210865">
    <property type="component" value="Chromosome"/>
</dbReference>
<reference evidence="8 9" key="1">
    <citation type="submission" date="2022-12" db="EMBL/GenBank/DDBJ databases">
        <title>Sphingomonas abieness sp. nov., an endophytic bacterium isolated from Abies koreana.</title>
        <authorList>
            <person name="Jiang L."/>
            <person name="Lee J."/>
        </authorList>
    </citation>
    <scope>NUCLEOTIDE SEQUENCE [LARGE SCALE GENOMIC DNA]</scope>
    <source>
        <strain evidence="9">PAMB 00755</strain>
    </source>
</reference>
<evidence type="ECO:0000313" key="9">
    <source>
        <dbReference type="Proteomes" id="UP001210865"/>
    </source>
</evidence>
<evidence type="ECO:0000313" key="8">
    <source>
        <dbReference type="EMBL" id="WBO24445.1"/>
    </source>
</evidence>
<proteinExistence type="inferred from homology"/>
<evidence type="ECO:0000256" key="4">
    <source>
        <dbReference type="ARBA" id="ARBA00022692"/>
    </source>
</evidence>
<organism evidence="8 9">
    <name type="scientific">Sphingomonas abietis</name>
    <dbReference type="NCBI Taxonomy" id="3012344"/>
    <lineage>
        <taxon>Bacteria</taxon>
        <taxon>Pseudomonadati</taxon>
        <taxon>Pseudomonadota</taxon>
        <taxon>Alphaproteobacteria</taxon>
        <taxon>Sphingomonadales</taxon>
        <taxon>Sphingomonadaceae</taxon>
        <taxon>Sphingomonas</taxon>
    </lineage>
</organism>
<dbReference type="InterPro" id="IPR007341">
    <property type="entry name" value="Transgly_assoc"/>
</dbReference>
<evidence type="ECO:0000256" key="2">
    <source>
        <dbReference type="ARBA" id="ARBA00011006"/>
    </source>
</evidence>
<dbReference type="RefSeq" id="WP_270079067.1">
    <property type="nucleotide sequence ID" value="NZ_CP115174.1"/>
</dbReference>
<keyword evidence="6 7" id="KW-0472">Membrane</keyword>
<dbReference type="PANTHER" id="PTHR33884:SF3">
    <property type="entry name" value="UPF0410 PROTEIN YMGE"/>
    <property type="match status" value="1"/>
</dbReference>
<comment type="similarity">
    <text evidence="2">Belongs to the UPF0410 family.</text>
</comment>
<gene>
    <name evidence="8" type="ORF">PBT88_10250</name>
</gene>
<keyword evidence="3" id="KW-1003">Cell membrane</keyword>
<accession>A0ABY7NSG6</accession>
<feature type="transmembrane region" description="Helical" evidence="7">
    <location>
        <begin position="59"/>
        <end position="79"/>
    </location>
</feature>
<keyword evidence="9" id="KW-1185">Reference proteome</keyword>
<comment type="subcellular location">
    <subcellularLocation>
        <location evidence="1">Cell membrane</location>
        <topology evidence="1">Multi-pass membrane protein</topology>
    </subcellularLocation>
</comment>
<evidence type="ECO:0000256" key="3">
    <source>
        <dbReference type="ARBA" id="ARBA00022475"/>
    </source>
</evidence>
<protein>
    <submittedName>
        <fullName evidence="8">GlsB/YeaQ/YmgE family stress response membrane protein</fullName>
    </submittedName>
</protein>
<evidence type="ECO:0000256" key="1">
    <source>
        <dbReference type="ARBA" id="ARBA00004651"/>
    </source>
</evidence>
<evidence type="ECO:0000256" key="5">
    <source>
        <dbReference type="ARBA" id="ARBA00022989"/>
    </source>
</evidence>
<keyword evidence="5 7" id="KW-1133">Transmembrane helix</keyword>
<evidence type="ECO:0000256" key="7">
    <source>
        <dbReference type="SAM" id="Phobius"/>
    </source>
</evidence>
<feature type="transmembrane region" description="Helical" evidence="7">
    <location>
        <begin position="28"/>
        <end position="47"/>
    </location>
</feature>
<keyword evidence="4 7" id="KW-0812">Transmembrane</keyword>
<evidence type="ECO:0000256" key="6">
    <source>
        <dbReference type="ARBA" id="ARBA00023136"/>
    </source>
</evidence>